<protein>
    <submittedName>
        <fullName evidence="2">1806_t:CDS:1</fullName>
    </submittedName>
</protein>
<dbReference type="Proteomes" id="UP001153678">
    <property type="component" value="Unassembled WGS sequence"/>
</dbReference>
<feature type="non-terminal residue" evidence="2">
    <location>
        <position position="54"/>
    </location>
</feature>
<organism evidence="2 3">
    <name type="scientific">Funneliformis geosporum</name>
    <dbReference type="NCBI Taxonomy" id="1117311"/>
    <lineage>
        <taxon>Eukaryota</taxon>
        <taxon>Fungi</taxon>
        <taxon>Fungi incertae sedis</taxon>
        <taxon>Mucoromycota</taxon>
        <taxon>Glomeromycotina</taxon>
        <taxon>Glomeromycetes</taxon>
        <taxon>Glomerales</taxon>
        <taxon>Glomeraceae</taxon>
        <taxon>Funneliformis</taxon>
    </lineage>
</organism>
<gene>
    <name evidence="2" type="ORF">FWILDA_LOCUS14358</name>
</gene>
<feature type="region of interest" description="Disordered" evidence="1">
    <location>
        <begin position="27"/>
        <end position="54"/>
    </location>
</feature>
<keyword evidence="3" id="KW-1185">Reference proteome</keyword>
<proteinExistence type="predicted"/>
<dbReference type="EMBL" id="CAMKVN010006175">
    <property type="protein sequence ID" value="CAI2190001.1"/>
    <property type="molecule type" value="Genomic_DNA"/>
</dbReference>
<dbReference type="AlphaFoldDB" id="A0A9W4WVJ4"/>
<reference evidence="2" key="1">
    <citation type="submission" date="2022-08" db="EMBL/GenBank/DDBJ databases">
        <authorList>
            <person name="Kallberg Y."/>
            <person name="Tangrot J."/>
            <person name="Rosling A."/>
        </authorList>
    </citation>
    <scope>NUCLEOTIDE SEQUENCE</scope>
    <source>
        <strain evidence="2">Wild A</strain>
    </source>
</reference>
<evidence type="ECO:0000256" key="1">
    <source>
        <dbReference type="SAM" id="MobiDB-lite"/>
    </source>
</evidence>
<accession>A0A9W4WVJ4</accession>
<evidence type="ECO:0000313" key="2">
    <source>
        <dbReference type="EMBL" id="CAI2190001.1"/>
    </source>
</evidence>
<name>A0A9W4WVJ4_9GLOM</name>
<evidence type="ECO:0000313" key="3">
    <source>
        <dbReference type="Proteomes" id="UP001153678"/>
    </source>
</evidence>
<comment type="caution">
    <text evidence="2">The sequence shown here is derived from an EMBL/GenBank/DDBJ whole genome shotgun (WGS) entry which is preliminary data.</text>
</comment>
<sequence length="54" mass="6476">MLWDLVKADGSEDDMIFDYDNLIDENQENELLDEMDENDDNEGNDNNENEYNNW</sequence>
<feature type="compositionally biased region" description="Acidic residues" evidence="1">
    <location>
        <begin position="27"/>
        <end position="48"/>
    </location>
</feature>